<dbReference type="InterPro" id="IPR005119">
    <property type="entry name" value="LysR_subst-bd"/>
</dbReference>
<dbReference type="Proteomes" id="UP000198662">
    <property type="component" value="Unassembled WGS sequence"/>
</dbReference>
<evidence type="ECO:0000256" key="1">
    <source>
        <dbReference type="ARBA" id="ARBA00009437"/>
    </source>
</evidence>
<dbReference type="GO" id="GO:0005829">
    <property type="term" value="C:cytosol"/>
    <property type="evidence" value="ECO:0007669"/>
    <property type="project" value="TreeGrafter"/>
</dbReference>
<sequence length="310" mass="32327">MDMRPQQLQAFLTVAQTRHFTHAAEELGVTQPSLSKQIQALETELGAPLLTRSRGRIELTDAGHTLLPHARRITAAHAAARADIDDVLAVRAGHLRLGATPSLCAWLIAPLLTRYTEAHPGVTVTLTEDGSGPLAERLAAGDLDLAFTAGDTGHDTGLTVQPLLAEALVVASAAHLPPLTRQAYIGLTQLREQAFVLPAHGYDLRDLTITTCEAAGFTPRTGVDGGATDAVASLVAAGLGIALLPAMITAGRPGLRATPLAPPGASRTIALAARRDAPLTKAAGAFAACLDEHLTDLHAWGRLPEGMRAV</sequence>
<dbReference type="PRINTS" id="PR00039">
    <property type="entry name" value="HTHLYSR"/>
</dbReference>
<gene>
    <name evidence="6" type="ORF">SAMN05216298_1679</name>
</gene>
<proteinExistence type="inferred from homology"/>
<dbReference type="InterPro" id="IPR050950">
    <property type="entry name" value="HTH-type_LysR_regulators"/>
</dbReference>
<dbReference type="AlphaFoldDB" id="A0A1G9FB86"/>
<keyword evidence="4" id="KW-0804">Transcription</keyword>
<keyword evidence="7" id="KW-1185">Reference proteome</keyword>
<evidence type="ECO:0000259" key="5">
    <source>
        <dbReference type="PROSITE" id="PS50931"/>
    </source>
</evidence>
<feature type="domain" description="HTH lysR-type" evidence="5">
    <location>
        <begin position="3"/>
        <end position="60"/>
    </location>
</feature>
<accession>A0A1G9FB86</accession>
<evidence type="ECO:0000256" key="4">
    <source>
        <dbReference type="ARBA" id="ARBA00023163"/>
    </source>
</evidence>
<dbReference type="GO" id="GO:0003677">
    <property type="term" value="F:DNA binding"/>
    <property type="evidence" value="ECO:0007669"/>
    <property type="project" value="UniProtKB-KW"/>
</dbReference>
<dbReference type="Gene3D" id="1.10.10.10">
    <property type="entry name" value="Winged helix-like DNA-binding domain superfamily/Winged helix DNA-binding domain"/>
    <property type="match status" value="1"/>
</dbReference>
<dbReference type="FunFam" id="1.10.10.10:FF:000001">
    <property type="entry name" value="LysR family transcriptional regulator"/>
    <property type="match status" value="1"/>
</dbReference>
<evidence type="ECO:0000256" key="2">
    <source>
        <dbReference type="ARBA" id="ARBA00023015"/>
    </source>
</evidence>
<dbReference type="InterPro" id="IPR036390">
    <property type="entry name" value="WH_DNA-bd_sf"/>
</dbReference>
<dbReference type="EMBL" id="FNGF01000002">
    <property type="protein sequence ID" value="SDK85513.1"/>
    <property type="molecule type" value="Genomic_DNA"/>
</dbReference>
<dbReference type="Pfam" id="PF03466">
    <property type="entry name" value="LysR_substrate"/>
    <property type="match status" value="1"/>
</dbReference>
<dbReference type="CDD" id="cd05466">
    <property type="entry name" value="PBP2_LTTR_substrate"/>
    <property type="match status" value="1"/>
</dbReference>
<evidence type="ECO:0000256" key="3">
    <source>
        <dbReference type="ARBA" id="ARBA00023125"/>
    </source>
</evidence>
<protein>
    <submittedName>
        <fullName evidence="6">DNA-binding transcriptional regulator, LysR family</fullName>
    </submittedName>
</protein>
<keyword evidence="3 6" id="KW-0238">DNA-binding</keyword>
<dbReference type="InterPro" id="IPR000847">
    <property type="entry name" value="LysR_HTH_N"/>
</dbReference>
<dbReference type="Pfam" id="PF00126">
    <property type="entry name" value="HTH_1"/>
    <property type="match status" value="1"/>
</dbReference>
<dbReference type="SUPFAM" id="SSF46785">
    <property type="entry name" value="Winged helix' DNA-binding domain"/>
    <property type="match status" value="1"/>
</dbReference>
<dbReference type="PANTHER" id="PTHR30419">
    <property type="entry name" value="HTH-TYPE TRANSCRIPTIONAL REGULATOR YBHD"/>
    <property type="match status" value="1"/>
</dbReference>
<dbReference type="PROSITE" id="PS50931">
    <property type="entry name" value="HTH_LYSR"/>
    <property type="match status" value="1"/>
</dbReference>
<dbReference type="Gene3D" id="3.40.190.290">
    <property type="match status" value="1"/>
</dbReference>
<organism evidence="6 7">
    <name type="scientific">Glycomyces sambucus</name>
    <dbReference type="NCBI Taxonomy" id="380244"/>
    <lineage>
        <taxon>Bacteria</taxon>
        <taxon>Bacillati</taxon>
        <taxon>Actinomycetota</taxon>
        <taxon>Actinomycetes</taxon>
        <taxon>Glycomycetales</taxon>
        <taxon>Glycomycetaceae</taxon>
        <taxon>Glycomyces</taxon>
    </lineage>
</organism>
<keyword evidence="2" id="KW-0805">Transcription regulation</keyword>
<evidence type="ECO:0000313" key="7">
    <source>
        <dbReference type="Proteomes" id="UP000198662"/>
    </source>
</evidence>
<dbReference type="InterPro" id="IPR036388">
    <property type="entry name" value="WH-like_DNA-bd_sf"/>
</dbReference>
<name>A0A1G9FB86_9ACTN</name>
<dbReference type="GO" id="GO:0003700">
    <property type="term" value="F:DNA-binding transcription factor activity"/>
    <property type="evidence" value="ECO:0007669"/>
    <property type="project" value="InterPro"/>
</dbReference>
<comment type="similarity">
    <text evidence="1">Belongs to the LysR transcriptional regulatory family.</text>
</comment>
<dbReference type="SUPFAM" id="SSF53850">
    <property type="entry name" value="Periplasmic binding protein-like II"/>
    <property type="match status" value="1"/>
</dbReference>
<evidence type="ECO:0000313" key="6">
    <source>
        <dbReference type="EMBL" id="SDK85513.1"/>
    </source>
</evidence>
<reference evidence="7" key="1">
    <citation type="submission" date="2016-10" db="EMBL/GenBank/DDBJ databases">
        <authorList>
            <person name="Varghese N."/>
            <person name="Submissions S."/>
        </authorList>
    </citation>
    <scope>NUCLEOTIDE SEQUENCE [LARGE SCALE GENOMIC DNA]</scope>
    <source>
        <strain evidence="7">CGMCC 4.3147</strain>
    </source>
</reference>
<dbReference type="STRING" id="380244.SAMN05216298_1679"/>